<dbReference type="SUPFAM" id="SSF57850">
    <property type="entry name" value="RING/U-box"/>
    <property type="match status" value="1"/>
</dbReference>
<protein>
    <recommendedName>
        <fullName evidence="4">RING-type domain-containing protein</fullName>
    </recommendedName>
</protein>
<feature type="transmembrane region" description="Helical" evidence="3">
    <location>
        <begin position="599"/>
        <end position="619"/>
    </location>
</feature>
<reference evidence="5" key="1">
    <citation type="submission" date="2022-03" db="EMBL/GenBank/DDBJ databases">
        <title>Draft genome sequence of Aduncisulcus paluster, a free-living microaerophilic Fornicata.</title>
        <authorList>
            <person name="Yuyama I."/>
            <person name="Kume K."/>
            <person name="Tamura T."/>
            <person name="Inagaki Y."/>
            <person name="Hashimoto T."/>
        </authorList>
    </citation>
    <scope>NUCLEOTIDE SEQUENCE</scope>
    <source>
        <strain evidence="5">NY0171</strain>
    </source>
</reference>
<keyword evidence="1" id="KW-0863">Zinc-finger</keyword>
<keyword evidence="3" id="KW-1133">Transmembrane helix</keyword>
<feature type="transmembrane region" description="Helical" evidence="3">
    <location>
        <begin position="688"/>
        <end position="710"/>
    </location>
</feature>
<dbReference type="PROSITE" id="PS50089">
    <property type="entry name" value="ZF_RING_2"/>
    <property type="match status" value="1"/>
</dbReference>
<evidence type="ECO:0000313" key="5">
    <source>
        <dbReference type="EMBL" id="GKT37277.1"/>
    </source>
</evidence>
<dbReference type="InterPro" id="IPR013083">
    <property type="entry name" value="Znf_RING/FYVE/PHD"/>
</dbReference>
<sequence length="867" mass="95734">MQKLLRIFDLPIDVSMCGILSEKGLNQCPICFSPLSDQPCFQSGCSHVFHLKCIQEWKKTSPKCPVCRSNILDSLVGTGKLLDREIYILQVSSIVKCFLEAGALNTSMTKVSSAKCMVYPPHNVTIATFPHEVLVFDHSLKLLKLEGIIPTPISRLREPPFIPQLGSSALKYPGARLSDVIKALNEAGEFKELTKASIAYIGLVLLKASQIMFECEIESPLFTIDDVFLSYSAVCWILGFKIFPLILLKGLYLSKDGMITMPKDSNGTIPVSVLPRPIPIGDGDVFRSMASSGGPICQYNPGIVSILAQLGLSLPSADPTYSGFEKALKSIISDEKSSEILAARVADLPILPDAASVNPQPPVPPPTVMQAATITTPITTGEMTTTTRLYLSKDGMITMPKDSNGTIPVSVLPRPIPIGDGDVFRSMASSGGPICQYNPGIVSILAQLGLSLPSADPTYSGFEKALKSIISDEKSSEILAARVADLPILPDAASVNPQPPVPPPTVMQAATITTPITTGEMTTTTTTAQTEASPHEPNQTSAGILVGEPSNDQVYGSGFRSEITYPLSYTYFQKRKDFFKRGFYEGYAKRTVEEAIFEYKIVCAIMIPLGLLWSFFYILCVNRQKDAGEYDPDLVYGISFVDNLMPSRWIFFIIYCCVTTVNLILTYLKVDDKIQAYNFSTFGQVGLWVVELILYLCGIVFGWIGFLLLSLRSNDKSNSYVHNYMGPMRFTIQLLLNGIEIIMAKYVHSRNPRTSMSSVGVSCFIFHLILSYSFYIVNNLFFVKHLYIEENMSGVNEYNSFMFLWVSPALESAGMMVHRIESDDGDSEFGSFLSHASILRRNMPYYFFHYYIIDYATWIVPLVAFAG</sequence>
<evidence type="ECO:0000256" key="3">
    <source>
        <dbReference type="SAM" id="Phobius"/>
    </source>
</evidence>
<name>A0ABQ5KXU7_9EUKA</name>
<feature type="transmembrane region" description="Helical" evidence="3">
    <location>
        <begin position="759"/>
        <end position="777"/>
    </location>
</feature>
<keyword evidence="1" id="KW-0479">Metal-binding</keyword>
<keyword evidence="6" id="KW-1185">Reference proteome</keyword>
<keyword evidence="3" id="KW-0812">Transmembrane</keyword>
<feature type="transmembrane region" description="Helical" evidence="3">
    <location>
        <begin position="847"/>
        <end position="866"/>
    </location>
</feature>
<feature type="region of interest" description="Disordered" evidence="2">
    <location>
        <begin position="524"/>
        <end position="546"/>
    </location>
</feature>
<dbReference type="SMART" id="SM00184">
    <property type="entry name" value="RING"/>
    <property type="match status" value="1"/>
</dbReference>
<evidence type="ECO:0000313" key="6">
    <source>
        <dbReference type="Proteomes" id="UP001057375"/>
    </source>
</evidence>
<evidence type="ECO:0000256" key="1">
    <source>
        <dbReference type="PROSITE-ProRule" id="PRU00175"/>
    </source>
</evidence>
<keyword evidence="3" id="KW-0472">Membrane</keyword>
<comment type="caution">
    <text evidence="5">The sequence shown here is derived from an EMBL/GenBank/DDBJ whole genome shotgun (WGS) entry which is preliminary data.</text>
</comment>
<feature type="transmembrane region" description="Helical" evidence="3">
    <location>
        <begin position="649"/>
        <end position="668"/>
    </location>
</feature>
<keyword evidence="1" id="KW-0862">Zinc</keyword>
<evidence type="ECO:0000256" key="2">
    <source>
        <dbReference type="SAM" id="MobiDB-lite"/>
    </source>
</evidence>
<dbReference type="InterPro" id="IPR001841">
    <property type="entry name" value="Znf_RING"/>
</dbReference>
<evidence type="ECO:0000259" key="4">
    <source>
        <dbReference type="PROSITE" id="PS50089"/>
    </source>
</evidence>
<dbReference type="EMBL" id="BQXS01011437">
    <property type="protein sequence ID" value="GKT37277.1"/>
    <property type="molecule type" value="Genomic_DNA"/>
</dbReference>
<organism evidence="5 6">
    <name type="scientific">Aduncisulcus paluster</name>
    <dbReference type="NCBI Taxonomy" id="2918883"/>
    <lineage>
        <taxon>Eukaryota</taxon>
        <taxon>Metamonada</taxon>
        <taxon>Carpediemonas-like organisms</taxon>
        <taxon>Aduncisulcus</taxon>
    </lineage>
</organism>
<feature type="transmembrane region" description="Helical" evidence="3">
    <location>
        <begin position="730"/>
        <end position="747"/>
    </location>
</feature>
<gene>
    <name evidence="5" type="ORF">ADUPG1_010096</name>
</gene>
<dbReference type="Gene3D" id="3.30.40.10">
    <property type="entry name" value="Zinc/RING finger domain, C3HC4 (zinc finger)"/>
    <property type="match status" value="1"/>
</dbReference>
<accession>A0ABQ5KXU7</accession>
<feature type="domain" description="RING-type" evidence="4">
    <location>
        <begin position="28"/>
        <end position="68"/>
    </location>
</feature>
<dbReference type="Proteomes" id="UP001057375">
    <property type="component" value="Unassembled WGS sequence"/>
</dbReference>
<dbReference type="Pfam" id="PF13639">
    <property type="entry name" value="zf-RING_2"/>
    <property type="match status" value="1"/>
</dbReference>
<proteinExistence type="predicted"/>